<proteinExistence type="predicted"/>
<evidence type="ECO:0000313" key="1">
    <source>
        <dbReference type="EMBL" id="KUJ54635.1"/>
    </source>
</evidence>
<gene>
    <name evidence="1" type="ORF">AR686_17140</name>
</gene>
<accession>A0A101CED6</accession>
<dbReference type="Proteomes" id="UP000054388">
    <property type="component" value="Unassembled WGS sequence"/>
</dbReference>
<protein>
    <submittedName>
        <fullName evidence="1">Uncharacterized protein</fullName>
    </submittedName>
</protein>
<evidence type="ECO:0000313" key="2">
    <source>
        <dbReference type="Proteomes" id="UP000054388"/>
    </source>
</evidence>
<dbReference type="AlphaFoldDB" id="A0A101CED6"/>
<dbReference type="RefSeq" id="WP_059137832.1">
    <property type="nucleotide sequence ID" value="NZ_LMAI01000012.1"/>
</dbReference>
<reference evidence="1 2" key="1">
    <citation type="submission" date="2015-10" db="EMBL/GenBank/DDBJ databases">
        <title>Genome sequence of Chryseobacterium greenlandense.</title>
        <authorList>
            <person name="Newman J."/>
            <person name="Fischer K."/>
            <person name="Miller J."/>
        </authorList>
    </citation>
    <scope>NUCLEOTIDE SEQUENCE [LARGE SCALE GENOMIC DNA]</scope>
    <source>
        <strain evidence="1 2">UMB34</strain>
    </source>
</reference>
<sequence length="154" mass="18536">MKFYLDVRFIDISFDASVHFATTFTSKTEANADQFFNELILALDRRNVDILHSEYFRIDDNPMLERRTLENHLFYLERSTAKIEIDHYYIEDPNQDMSVTENLLQKFYSNKKPVAELARRHKMPVIVKNRQTRDNIRNDFYYFSLEHLSPKSEN</sequence>
<comment type="caution">
    <text evidence="1">The sequence shown here is derived from an EMBL/GenBank/DDBJ whole genome shotgun (WGS) entry which is preliminary data.</text>
</comment>
<organism evidence="1 2">
    <name type="scientific">Chryseobacterium aquaticum subsp. greenlandense</name>
    <dbReference type="NCBI Taxonomy" id="345663"/>
    <lineage>
        <taxon>Bacteria</taxon>
        <taxon>Pseudomonadati</taxon>
        <taxon>Bacteroidota</taxon>
        <taxon>Flavobacteriia</taxon>
        <taxon>Flavobacteriales</taxon>
        <taxon>Weeksellaceae</taxon>
        <taxon>Chryseobacterium group</taxon>
        <taxon>Chryseobacterium</taxon>
    </lineage>
</organism>
<name>A0A101CED6_9FLAO</name>
<dbReference type="EMBL" id="LMAI01000012">
    <property type="protein sequence ID" value="KUJ54635.1"/>
    <property type="molecule type" value="Genomic_DNA"/>
</dbReference>